<evidence type="ECO:0000313" key="4">
    <source>
        <dbReference type="Proteomes" id="UP000321617"/>
    </source>
</evidence>
<dbReference type="EMBL" id="VLLL01000008">
    <property type="protein sequence ID" value="TWJ08290.1"/>
    <property type="molecule type" value="Genomic_DNA"/>
</dbReference>
<organism evidence="3 4">
    <name type="scientific">Stackebrandtia albiflava</name>
    <dbReference type="NCBI Taxonomy" id="406432"/>
    <lineage>
        <taxon>Bacteria</taxon>
        <taxon>Bacillati</taxon>
        <taxon>Actinomycetota</taxon>
        <taxon>Actinomycetes</taxon>
        <taxon>Glycomycetales</taxon>
        <taxon>Glycomycetaceae</taxon>
        <taxon>Stackebrandtia</taxon>
    </lineage>
</organism>
<dbReference type="Proteomes" id="UP000321617">
    <property type="component" value="Unassembled WGS sequence"/>
</dbReference>
<evidence type="ECO:0000256" key="1">
    <source>
        <dbReference type="ARBA" id="ARBA00006817"/>
    </source>
</evidence>
<dbReference type="InterPro" id="IPR013538">
    <property type="entry name" value="ASHA1/2-like_C"/>
</dbReference>
<dbReference type="RefSeq" id="WP_147142748.1">
    <property type="nucleotide sequence ID" value="NZ_BAABIJ010000004.1"/>
</dbReference>
<dbReference type="AlphaFoldDB" id="A0A562URP9"/>
<dbReference type="Pfam" id="PF08327">
    <property type="entry name" value="AHSA1"/>
    <property type="match status" value="1"/>
</dbReference>
<dbReference type="CDD" id="cd07814">
    <property type="entry name" value="SRPBCC_CalC_Aha1-like"/>
    <property type="match status" value="1"/>
</dbReference>
<accession>A0A562URP9</accession>
<evidence type="ECO:0000313" key="3">
    <source>
        <dbReference type="EMBL" id="TWJ08290.1"/>
    </source>
</evidence>
<dbReference type="SUPFAM" id="SSF55961">
    <property type="entry name" value="Bet v1-like"/>
    <property type="match status" value="1"/>
</dbReference>
<sequence>MAEERIEVDQFVPHPRERVWRALTDPARMARWLMPNDFRLEAGHRFTLTTTPVPRTGFDGVVHCRVLGFTAPEVLRIGWRAGGVDTEVTWRLVREGTGTRVLLVHSGFDTADESQQAVRRLLGGGWRSRILPALAAAVAPDQAG</sequence>
<comment type="similarity">
    <text evidence="1">Belongs to the AHA1 family.</text>
</comment>
<protein>
    <submittedName>
        <fullName evidence="3">Uncharacterized protein YndB with AHSA1/START domain</fullName>
    </submittedName>
</protein>
<keyword evidence="4" id="KW-1185">Reference proteome</keyword>
<feature type="domain" description="Activator of Hsp90 ATPase homologue 1/2-like C-terminal" evidence="2">
    <location>
        <begin position="14"/>
        <end position="129"/>
    </location>
</feature>
<evidence type="ECO:0000259" key="2">
    <source>
        <dbReference type="Pfam" id="PF08327"/>
    </source>
</evidence>
<reference evidence="3 4" key="1">
    <citation type="journal article" date="2013" name="Stand. Genomic Sci.">
        <title>Genomic Encyclopedia of Type Strains, Phase I: The one thousand microbial genomes (KMG-I) project.</title>
        <authorList>
            <person name="Kyrpides N.C."/>
            <person name="Woyke T."/>
            <person name="Eisen J.A."/>
            <person name="Garrity G."/>
            <person name="Lilburn T.G."/>
            <person name="Beck B.J."/>
            <person name="Whitman W.B."/>
            <person name="Hugenholtz P."/>
            <person name="Klenk H.P."/>
        </authorList>
    </citation>
    <scope>NUCLEOTIDE SEQUENCE [LARGE SCALE GENOMIC DNA]</scope>
    <source>
        <strain evidence="3 4">DSM 45044</strain>
    </source>
</reference>
<comment type="caution">
    <text evidence="3">The sequence shown here is derived from an EMBL/GenBank/DDBJ whole genome shotgun (WGS) entry which is preliminary data.</text>
</comment>
<gene>
    <name evidence="3" type="ORF">LX16_4515</name>
</gene>
<dbReference type="InterPro" id="IPR023393">
    <property type="entry name" value="START-like_dom_sf"/>
</dbReference>
<name>A0A562URP9_9ACTN</name>
<dbReference type="Gene3D" id="3.30.530.20">
    <property type="match status" value="1"/>
</dbReference>
<proteinExistence type="inferred from homology"/>
<dbReference type="OrthoDB" id="9803476at2"/>